<name>A0ABP9CV24_9BACT</name>
<organism evidence="1 2">
    <name type="scientific">Algivirga pacifica</name>
    <dbReference type="NCBI Taxonomy" id="1162670"/>
    <lineage>
        <taxon>Bacteria</taxon>
        <taxon>Pseudomonadati</taxon>
        <taxon>Bacteroidota</taxon>
        <taxon>Cytophagia</taxon>
        <taxon>Cytophagales</taxon>
        <taxon>Flammeovirgaceae</taxon>
        <taxon>Algivirga</taxon>
    </lineage>
</organism>
<keyword evidence="2" id="KW-1185">Reference proteome</keyword>
<accession>A0ABP9CV24</accession>
<evidence type="ECO:0000313" key="2">
    <source>
        <dbReference type="Proteomes" id="UP001500298"/>
    </source>
</evidence>
<protein>
    <recommendedName>
        <fullName evidence="3">MetA-pathway of phenol degradation</fullName>
    </recommendedName>
</protein>
<dbReference type="InterPro" id="IPR018550">
    <property type="entry name" value="Lipid-A_deacylase-rel"/>
</dbReference>
<dbReference type="Gene3D" id="2.40.160.20">
    <property type="match status" value="1"/>
</dbReference>
<reference evidence="2" key="1">
    <citation type="journal article" date="2019" name="Int. J. Syst. Evol. Microbiol.">
        <title>The Global Catalogue of Microorganisms (GCM) 10K type strain sequencing project: providing services to taxonomists for standard genome sequencing and annotation.</title>
        <authorList>
            <consortium name="The Broad Institute Genomics Platform"/>
            <consortium name="The Broad Institute Genome Sequencing Center for Infectious Disease"/>
            <person name="Wu L."/>
            <person name="Ma J."/>
        </authorList>
    </citation>
    <scope>NUCLEOTIDE SEQUENCE [LARGE SCALE GENOMIC DNA]</scope>
    <source>
        <strain evidence="2">JCM 18326</strain>
    </source>
</reference>
<evidence type="ECO:0000313" key="1">
    <source>
        <dbReference type="EMBL" id="GAA4819935.1"/>
    </source>
</evidence>
<gene>
    <name evidence="1" type="ORF">GCM10023331_00410</name>
</gene>
<evidence type="ECO:0008006" key="3">
    <source>
        <dbReference type="Google" id="ProtNLM"/>
    </source>
</evidence>
<sequence length="250" mass="28308">MEYYFPLGLGAAYTPKHYDVQHNPLNNAIGQSFSFLLYTGIQQYLRIAPGWKLEGSIKILHYSNGSLAQPNDGINTLTLQGGVVYAPSQTLPQAKPYPVYHKKWQWLVASEIGWKSYEVNSGRYPFYNLSVLARKPFSFSNQWVIGTEWSYSPALREEIQFINRMNETSIPEQQSLLAMLSGVEFGLGRVSIPLLIGAHVYKPKGMGIPLVFQKVGIRYRITDQWMGSLLLKTFTGRSDGVGWGVAYRMR</sequence>
<dbReference type="EMBL" id="BAABJX010000001">
    <property type="protein sequence ID" value="GAA4819935.1"/>
    <property type="molecule type" value="Genomic_DNA"/>
</dbReference>
<comment type="caution">
    <text evidence="1">The sequence shown here is derived from an EMBL/GenBank/DDBJ whole genome shotgun (WGS) entry which is preliminary data.</text>
</comment>
<dbReference type="Proteomes" id="UP001500298">
    <property type="component" value="Unassembled WGS sequence"/>
</dbReference>
<proteinExistence type="predicted"/>
<dbReference type="Pfam" id="PF09411">
    <property type="entry name" value="PagL"/>
    <property type="match status" value="1"/>
</dbReference>